<dbReference type="RefSeq" id="WP_085020996.1">
    <property type="nucleotide sequence ID" value="NZ_BMHD01000001.1"/>
</dbReference>
<dbReference type="Gene3D" id="1.20.144.10">
    <property type="entry name" value="Phosphatidic acid phosphatase type 2/haloperoxidase"/>
    <property type="match status" value="1"/>
</dbReference>
<feature type="transmembrane region" description="Helical" evidence="1">
    <location>
        <begin position="121"/>
        <end position="141"/>
    </location>
</feature>
<proteinExistence type="predicted"/>
<dbReference type="InterPro" id="IPR036938">
    <property type="entry name" value="PAP2/HPO_sf"/>
</dbReference>
<dbReference type="PANTHER" id="PTHR14969">
    <property type="entry name" value="SPHINGOSINE-1-PHOSPHATE PHOSPHOHYDROLASE"/>
    <property type="match status" value="1"/>
</dbReference>
<keyword evidence="1" id="KW-0812">Transmembrane</keyword>
<feature type="domain" description="Phosphatidic acid phosphatase type 2/haloperoxidase" evidence="2">
    <location>
        <begin position="120"/>
        <end position="234"/>
    </location>
</feature>
<evidence type="ECO:0000313" key="3">
    <source>
        <dbReference type="EMBL" id="ARJ06858.1"/>
    </source>
</evidence>
<gene>
    <name evidence="3" type="ORF">B5808_17730</name>
</gene>
<keyword evidence="4" id="KW-1185">Reference proteome</keyword>
<evidence type="ECO:0000256" key="1">
    <source>
        <dbReference type="SAM" id="Phobius"/>
    </source>
</evidence>
<dbReference type="Proteomes" id="UP000192775">
    <property type="component" value="Chromosome"/>
</dbReference>
<dbReference type="EMBL" id="CP020715">
    <property type="protein sequence ID" value="ARJ06858.1"/>
    <property type="molecule type" value="Genomic_DNA"/>
</dbReference>
<name>A0A1X9LRA5_9MICO</name>
<feature type="transmembrane region" description="Helical" evidence="1">
    <location>
        <begin position="36"/>
        <end position="59"/>
    </location>
</feature>
<dbReference type="SMART" id="SM00014">
    <property type="entry name" value="acidPPc"/>
    <property type="match status" value="1"/>
</dbReference>
<feature type="transmembrane region" description="Helical" evidence="1">
    <location>
        <begin position="93"/>
        <end position="114"/>
    </location>
</feature>
<evidence type="ECO:0000313" key="4">
    <source>
        <dbReference type="Proteomes" id="UP000192775"/>
    </source>
</evidence>
<dbReference type="KEGG" id="cphy:B5808_17730"/>
<protein>
    <recommendedName>
        <fullName evidence="2">Phosphatidic acid phosphatase type 2/haloperoxidase domain-containing protein</fullName>
    </recommendedName>
</protein>
<feature type="transmembrane region" description="Helical" evidence="1">
    <location>
        <begin position="213"/>
        <end position="236"/>
    </location>
</feature>
<dbReference type="InterPro" id="IPR000326">
    <property type="entry name" value="PAP2/HPO"/>
</dbReference>
<evidence type="ECO:0000259" key="2">
    <source>
        <dbReference type="SMART" id="SM00014"/>
    </source>
</evidence>
<dbReference type="AlphaFoldDB" id="A0A1X9LRA5"/>
<organism evidence="3 4">
    <name type="scientific">Cnuibacter physcomitrellae</name>
    <dbReference type="NCBI Taxonomy" id="1619308"/>
    <lineage>
        <taxon>Bacteria</taxon>
        <taxon>Bacillati</taxon>
        <taxon>Actinomycetota</taxon>
        <taxon>Actinomycetes</taxon>
        <taxon>Micrococcales</taxon>
        <taxon>Microbacteriaceae</taxon>
        <taxon>Cnuibacter</taxon>
    </lineage>
</organism>
<keyword evidence="1" id="KW-0472">Membrane</keyword>
<dbReference type="STRING" id="1619308.B5808_17730"/>
<dbReference type="PANTHER" id="PTHR14969:SF13">
    <property type="entry name" value="AT30094P"/>
    <property type="match status" value="1"/>
</dbReference>
<feature type="transmembrane region" description="Helical" evidence="1">
    <location>
        <begin position="187"/>
        <end position="207"/>
    </location>
</feature>
<accession>A0A1X9LRA5</accession>
<keyword evidence="1" id="KW-1133">Transmembrane helix</keyword>
<dbReference type="Pfam" id="PF01569">
    <property type="entry name" value="PAP2"/>
    <property type="match status" value="1"/>
</dbReference>
<dbReference type="SUPFAM" id="SSF48317">
    <property type="entry name" value="Acid phosphatase/Vanadium-dependent haloperoxidase"/>
    <property type="match status" value="1"/>
</dbReference>
<dbReference type="CDD" id="cd03392">
    <property type="entry name" value="PAP2_like_2"/>
    <property type="match status" value="1"/>
</dbReference>
<reference evidence="3 4" key="1">
    <citation type="submission" date="2017-04" db="EMBL/GenBank/DDBJ databases">
        <authorList>
            <person name="Afonso C.L."/>
            <person name="Miller P.J."/>
            <person name="Scott M.A."/>
            <person name="Spackman E."/>
            <person name="Goraichik I."/>
            <person name="Dimitrov K.M."/>
            <person name="Suarez D.L."/>
            <person name="Swayne D.E."/>
        </authorList>
    </citation>
    <scope>NUCLEOTIDE SEQUENCE [LARGE SCALE GENOMIC DNA]</scope>
    <source>
        <strain evidence="4">XA(T)</strain>
    </source>
</reference>
<feature type="transmembrane region" description="Helical" evidence="1">
    <location>
        <begin position="161"/>
        <end position="180"/>
    </location>
</feature>
<sequence>MSANHLSDVVVSRRSRFHRRFLFELRVVPAPARRRSFTLGGILMGLGALAFVALVVQVATGTGLTALDPGVAEWFRQKRFAEGTVVMDTLATVFGPVFLPLIILVVLVVWFAVARHLWRPLLLASGTVFGVICVQITAHVVQRPRPPMEYMLLGADGTFSFPSGHVTGVSDFFLLLTYLLVSRRPSLPAWIGGFALSAAMIACQIVARLYLGYHWLTDTLASVALAVAILGAVITVDTWRTTRAAPATTTAEVR</sequence>